<dbReference type="InterPro" id="IPR000644">
    <property type="entry name" value="CBS_dom"/>
</dbReference>
<evidence type="ECO:0000256" key="5">
    <source>
        <dbReference type="ARBA" id="ARBA00022737"/>
    </source>
</evidence>
<feature type="transmembrane region" description="Helical" evidence="11">
    <location>
        <begin position="81"/>
        <end position="108"/>
    </location>
</feature>
<evidence type="ECO:0000256" key="6">
    <source>
        <dbReference type="ARBA" id="ARBA00022989"/>
    </source>
</evidence>
<dbReference type="EMBL" id="JAUKPO010000005">
    <property type="protein sequence ID" value="MDO1446813.1"/>
    <property type="molecule type" value="Genomic_DNA"/>
</dbReference>
<keyword evidence="7 9" id="KW-0129">CBS domain</keyword>
<gene>
    <name evidence="14" type="primary">gldE</name>
    <name evidence="14" type="ORF">Q0590_11150</name>
</gene>
<reference evidence="14" key="1">
    <citation type="submission" date="2023-07" db="EMBL/GenBank/DDBJ databases">
        <title>The genome sequence of Rhodocytophaga aerolata KACC 12507.</title>
        <authorList>
            <person name="Zhang X."/>
        </authorList>
    </citation>
    <scope>NUCLEOTIDE SEQUENCE</scope>
    <source>
        <strain evidence="14">KACC 12507</strain>
    </source>
</reference>
<dbReference type="Proteomes" id="UP001168528">
    <property type="component" value="Unassembled WGS sequence"/>
</dbReference>
<dbReference type="CDD" id="cd04590">
    <property type="entry name" value="CBS_pair_CorC_HlyC_assoc"/>
    <property type="match status" value="1"/>
</dbReference>
<keyword evidence="4 10" id="KW-0812">Transmembrane</keyword>
<comment type="similarity">
    <text evidence="2">Belongs to the UPF0053 family.</text>
</comment>
<protein>
    <submittedName>
        <fullName evidence="14">Gliding motility-associated protein GldE</fullName>
    </submittedName>
</protein>
<dbReference type="PROSITE" id="PS51371">
    <property type="entry name" value="CBS"/>
    <property type="match status" value="2"/>
</dbReference>
<dbReference type="InterPro" id="IPR046342">
    <property type="entry name" value="CBS_dom_sf"/>
</dbReference>
<evidence type="ECO:0000313" key="15">
    <source>
        <dbReference type="Proteomes" id="UP001168528"/>
    </source>
</evidence>
<dbReference type="SUPFAM" id="SSF54631">
    <property type="entry name" value="CBS-domain pair"/>
    <property type="match status" value="1"/>
</dbReference>
<dbReference type="SUPFAM" id="SSF56176">
    <property type="entry name" value="FAD-binding/transporter-associated domain-like"/>
    <property type="match status" value="1"/>
</dbReference>
<dbReference type="PANTHER" id="PTHR22777:SF32">
    <property type="entry name" value="UPF0053 INNER MEMBRANE PROTEIN YFJD"/>
    <property type="match status" value="1"/>
</dbReference>
<dbReference type="InterPro" id="IPR019862">
    <property type="entry name" value="Motility-assoc_prot_GldE"/>
</dbReference>
<dbReference type="RefSeq" id="WP_302037618.1">
    <property type="nucleotide sequence ID" value="NZ_JAUKPO010000005.1"/>
</dbReference>
<feature type="domain" description="CBS" evidence="12">
    <location>
        <begin position="293"/>
        <end position="350"/>
    </location>
</feature>
<evidence type="ECO:0000313" key="14">
    <source>
        <dbReference type="EMBL" id="MDO1446813.1"/>
    </source>
</evidence>
<evidence type="ECO:0000256" key="10">
    <source>
        <dbReference type="PROSITE-ProRule" id="PRU01193"/>
    </source>
</evidence>
<organism evidence="14 15">
    <name type="scientific">Rhodocytophaga aerolata</name>
    <dbReference type="NCBI Taxonomy" id="455078"/>
    <lineage>
        <taxon>Bacteria</taxon>
        <taxon>Pseudomonadati</taxon>
        <taxon>Bacteroidota</taxon>
        <taxon>Cytophagia</taxon>
        <taxon>Cytophagales</taxon>
        <taxon>Rhodocytophagaceae</taxon>
        <taxon>Rhodocytophaga</taxon>
    </lineage>
</organism>
<feature type="domain" description="CNNM transmembrane" evidence="13">
    <location>
        <begin position="21"/>
        <end position="210"/>
    </location>
</feature>
<evidence type="ECO:0000256" key="3">
    <source>
        <dbReference type="ARBA" id="ARBA00022475"/>
    </source>
</evidence>
<accession>A0ABT8R6B4</accession>
<dbReference type="Pfam" id="PF00571">
    <property type="entry name" value="CBS"/>
    <property type="match status" value="2"/>
</dbReference>
<comment type="caution">
    <text evidence="14">The sequence shown here is derived from an EMBL/GenBank/DDBJ whole genome shotgun (WGS) entry which is preliminary data.</text>
</comment>
<sequence>MQSHLDTGDPLSGWVLLTAVLSTSFVLYSSVIFILLILSALISGAEALIFSFTEEQRTGFKNSTVHAEKLIARLLDHPKKLLATVLITNFFTHVAITITAVYMAWNFFGLDRAYSGSEVVLFTFTVAFVIIFFGEMLPRVYASSKNLSSLRFTVYIIAFMQYLWWPLSILLIMLGNIIEDKVGNKGYKLSVEELDHALQATTGTETTEEEKEILRGIVNFGNTLARQIMRSRIDVTAFPSSLNFHELMDKINKSGYSRIPIYHDTIDRIEGVLYIKDLLPHLHRNEYFNWRQFIRPGFFIPENKKIDDLLQDFQQKRVHMAIVVDEYGGTAGLITLEDIIEEIMGEINDEFDEEHELYSQLDEHTFLFEGKTLLHDFCKIMEVSTHLFDEVRGDSESLGGLLLELFNGLPKTGDKITYAQFSFLIVSVDSKRIKRVKISVHPQTDIPVEKAQPNRNK</sequence>
<evidence type="ECO:0000256" key="1">
    <source>
        <dbReference type="ARBA" id="ARBA00004651"/>
    </source>
</evidence>
<feature type="transmembrane region" description="Helical" evidence="11">
    <location>
        <begin position="120"/>
        <end position="142"/>
    </location>
</feature>
<evidence type="ECO:0000256" key="7">
    <source>
        <dbReference type="ARBA" id="ARBA00023122"/>
    </source>
</evidence>
<dbReference type="PROSITE" id="PS51846">
    <property type="entry name" value="CNNM"/>
    <property type="match status" value="1"/>
</dbReference>
<dbReference type="NCBIfam" id="TIGR03520">
    <property type="entry name" value="GldE"/>
    <property type="match status" value="1"/>
</dbReference>
<evidence type="ECO:0000256" key="11">
    <source>
        <dbReference type="SAM" id="Phobius"/>
    </source>
</evidence>
<dbReference type="InterPro" id="IPR002550">
    <property type="entry name" value="CNNM"/>
</dbReference>
<dbReference type="Pfam" id="PF03471">
    <property type="entry name" value="CorC_HlyC"/>
    <property type="match status" value="1"/>
</dbReference>
<feature type="domain" description="CBS" evidence="12">
    <location>
        <begin position="229"/>
        <end position="288"/>
    </location>
</feature>
<feature type="transmembrane region" description="Helical" evidence="11">
    <location>
        <begin position="14"/>
        <end position="42"/>
    </location>
</feature>
<dbReference type="Gene3D" id="3.30.465.10">
    <property type="match status" value="1"/>
</dbReference>
<keyword evidence="15" id="KW-1185">Reference proteome</keyword>
<dbReference type="InterPro" id="IPR005170">
    <property type="entry name" value="Transptr-assoc_dom"/>
</dbReference>
<dbReference type="InterPro" id="IPR016169">
    <property type="entry name" value="FAD-bd_PCMH_sub2"/>
</dbReference>
<evidence type="ECO:0000256" key="4">
    <source>
        <dbReference type="ARBA" id="ARBA00022692"/>
    </source>
</evidence>
<dbReference type="InterPro" id="IPR044751">
    <property type="entry name" value="Ion_transp-like_CBS"/>
</dbReference>
<evidence type="ECO:0000256" key="2">
    <source>
        <dbReference type="ARBA" id="ARBA00006337"/>
    </source>
</evidence>
<evidence type="ECO:0000256" key="8">
    <source>
        <dbReference type="ARBA" id="ARBA00023136"/>
    </source>
</evidence>
<comment type="subcellular location">
    <subcellularLocation>
        <location evidence="1">Cell membrane</location>
        <topology evidence="1">Multi-pass membrane protein</topology>
    </subcellularLocation>
</comment>
<keyword evidence="5" id="KW-0677">Repeat</keyword>
<dbReference type="SMART" id="SM01091">
    <property type="entry name" value="CorC_HlyC"/>
    <property type="match status" value="1"/>
</dbReference>
<keyword evidence="3" id="KW-1003">Cell membrane</keyword>
<dbReference type="Gene3D" id="3.10.580.10">
    <property type="entry name" value="CBS-domain"/>
    <property type="match status" value="1"/>
</dbReference>
<proteinExistence type="inferred from homology"/>
<dbReference type="PANTHER" id="PTHR22777">
    <property type="entry name" value="HEMOLYSIN-RELATED"/>
    <property type="match status" value="1"/>
</dbReference>
<keyword evidence="6 10" id="KW-1133">Transmembrane helix</keyword>
<evidence type="ECO:0000259" key="12">
    <source>
        <dbReference type="PROSITE" id="PS51371"/>
    </source>
</evidence>
<evidence type="ECO:0000256" key="9">
    <source>
        <dbReference type="PROSITE-ProRule" id="PRU00703"/>
    </source>
</evidence>
<feature type="transmembrane region" description="Helical" evidence="11">
    <location>
        <begin position="154"/>
        <end position="178"/>
    </location>
</feature>
<dbReference type="Pfam" id="PF01595">
    <property type="entry name" value="CNNM"/>
    <property type="match status" value="1"/>
</dbReference>
<name>A0ABT8R6B4_9BACT</name>
<keyword evidence="8 10" id="KW-0472">Membrane</keyword>
<dbReference type="InterPro" id="IPR036318">
    <property type="entry name" value="FAD-bd_PCMH-like_sf"/>
</dbReference>
<evidence type="ECO:0000259" key="13">
    <source>
        <dbReference type="PROSITE" id="PS51846"/>
    </source>
</evidence>